<feature type="domain" description="DNA/pantothenate metabolism flavoprotein C-terminal" evidence="2">
    <location>
        <begin position="219"/>
        <end position="426"/>
    </location>
</feature>
<dbReference type="Pfam" id="PF02441">
    <property type="entry name" value="Flavoprotein"/>
    <property type="match status" value="1"/>
</dbReference>
<name>A0A369KU99_9BACT</name>
<dbReference type="GO" id="GO:0004633">
    <property type="term" value="F:phosphopantothenoylcysteine decarboxylase activity"/>
    <property type="evidence" value="ECO:0007669"/>
    <property type="project" value="TreeGrafter"/>
</dbReference>
<dbReference type="Gene3D" id="3.40.50.1950">
    <property type="entry name" value="Flavin prenyltransferase-like"/>
    <property type="match status" value="1"/>
</dbReference>
<dbReference type="PANTHER" id="PTHR14359:SF6">
    <property type="entry name" value="PHOSPHOPANTOTHENOYLCYSTEINE DECARBOXYLASE"/>
    <property type="match status" value="1"/>
</dbReference>
<comment type="caution">
    <text evidence="3">The sequence shown here is derived from an EMBL/GenBank/DDBJ whole genome shotgun (WGS) entry which is preliminary data.</text>
</comment>
<protein>
    <submittedName>
        <fullName evidence="3">Uncharacterized protein</fullName>
    </submittedName>
</protein>
<proteinExistence type="predicted"/>
<reference evidence="3" key="1">
    <citation type="submission" date="2018-04" db="EMBL/GenBank/DDBJ databases">
        <title>Draft genome sequence of the Candidatus Spirobacillus cienkowskii, a pathogen of freshwater Daphnia species, reconstructed from hemolymph metagenomic reads.</title>
        <authorList>
            <person name="Bresciani L."/>
            <person name="Lemos L.N."/>
            <person name="Wale N."/>
            <person name="Lin J.Y."/>
            <person name="Fernandes G.R."/>
            <person name="Duffy M.A."/>
            <person name="Rodrigues J.M."/>
        </authorList>
    </citation>
    <scope>NUCLEOTIDE SEQUENCE [LARGE SCALE GENOMIC DNA]</scope>
    <source>
        <strain evidence="3">Binning01</strain>
    </source>
</reference>
<dbReference type="GO" id="GO:0071513">
    <property type="term" value="C:phosphopantothenoylcysteine decarboxylase complex"/>
    <property type="evidence" value="ECO:0007669"/>
    <property type="project" value="TreeGrafter"/>
</dbReference>
<organism evidence="3 4">
    <name type="scientific">Spirobacillus cienkowskii</name>
    <dbReference type="NCBI Taxonomy" id="495820"/>
    <lineage>
        <taxon>Bacteria</taxon>
        <taxon>Pseudomonadati</taxon>
        <taxon>Bdellovibrionota</taxon>
        <taxon>Oligoflexia</taxon>
        <taxon>Silvanigrellales</taxon>
        <taxon>Spirobacillus</taxon>
    </lineage>
</organism>
<dbReference type="AlphaFoldDB" id="A0A369KU99"/>
<dbReference type="EMBL" id="QOVW01000005">
    <property type="protein sequence ID" value="RDB37182.1"/>
    <property type="molecule type" value="Genomic_DNA"/>
</dbReference>
<keyword evidence="4" id="KW-1185">Reference proteome</keyword>
<gene>
    <name evidence="3" type="ORF">DCC88_01090</name>
</gene>
<feature type="domain" description="Flavoprotein" evidence="1">
    <location>
        <begin position="45"/>
        <end position="175"/>
    </location>
</feature>
<sequence length="433" mass="48001">MKHRNSKNISNLAKTFEKFSSNSEINESLPVDLQVESSSKFLSNMKITIIGGGGIAATELPKLSRELRRHGASTQFCITENCLKFIGIDSLRWASGNEVIINPTGLAEHICAADALVVCPATADLISKSVNGICSDGATTLIQSALGLKKTIIFCATMHESLTNSPIIKQNREKLTKIPGVFFTTPRFEEGKEKLPSHQNLAIEIAHIINKAALFNSNSQNIIITAGGTRIMIDPVRCITNLSTGSLGIEVAKVFYAMGIQTKLILGNTNFEVPEYQYQTIVNLPEYEEMYNYVKNINEKDFDGIIHLVAGSDFICKNKFSEKISSAQEKVHLELNKTKKIIDLENISKIRFKAAAKLTSGKQEEGIKAACEHMQIKQLNAILYNNIKDIWKNNNDHNAIFIENKDSILIKEPVSGKKDIALKFFSSFIKFKG</sequence>
<dbReference type="SUPFAM" id="SSF52507">
    <property type="entry name" value="Homo-oligomeric flavin-containing Cys decarboxylases, HFCD"/>
    <property type="match status" value="1"/>
</dbReference>
<evidence type="ECO:0000259" key="2">
    <source>
        <dbReference type="Pfam" id="PF04127"/>
    </source>
</evidence>
<dbReference type="Gene3D" id="3.40.50.10300">
    <property type="entry name" value="CoaB-like"/>
    <property type="match status" value="1"/>
</dbReference>
<evidence type="ECO:0000259" key="1">
    <source>
        <dbReference type="Pfam" id="PF02441"/>
    </source>
</evidence>
<dbReference type="PANTHER" id="PTHR14359">
    <property type="entry name" value="HOMO-OLIGOMERIC FLAVIN CONTAINING CYS DECARBOXYLASE FAMILY"/>
    <property type="match status" value="1"/>
</dbReference>
<dbReference type="InterPro" id="IPR003382">
    <property type="entry name" value="Flavoprotein"/>
</dbReference>
<dbReference type="GO" id="GO:0010181">
    <property type="term" value="F:FMN binding"/>
    <property type="evidence" value="ECO:0007669"/>
    <property type="project" value="TreeGrafter"/>
</dbReference>
<dbReference type="InterPro" id="IPR036551">
    <property type="entry name" value="Flavin_trans-like"/>
</dbReference>
<evidence type="ECO:0000313" key="4">
    <source>
        <dbReference type="Proteomes" id="UP000253934"/>
    </source>
</evidence>
<dbReference type="Proteomes" id="UP000253934">
    <property type="component" value="Unassembled WGS sequence"/>
</dbReference>
<dbReference type="SUPFAM" id="SSF102645">
    <property type="entry name" value="CoaB-like"/>
    <property type="match status" value="1"/>
</dbReference>
<dbReference type="InterPro" id="IPR007085">
    <property type="entry name" value="DNA/pantothenate-metab_flavo_C"/>
</dbReference>
<accession>A0A369KU99</accession>
<evidence type="ECO:0000313" key="3">
    <source>
        <dbReference type="EMBL" id="RDB37182.1"/>
    </source>
</evidence>
<dbReference type="GO" id="GO:0015937">
    <property type="term" value="P:coenzyme A biosynthetic process"/>
    <property type="evidence" value="ECO:0007669"/>
    <property type="project" value="TreeGrafter"/>
</dbReference>
<dbReference type="InterPro" id="IPR035929">
    <property type="entry name" value="CoaB-like_sf"/>
</dbReference>
<dbReference type="Pfam" id="PF04127">
    <property type="entry name" value="DFP"/>
    <property type="match status" value="1"/>
</dbReference>